<dbReference type="RefSeq" id="WP_006300134.1">
    <property type="nucleotide sequence ID" value="NZ_CM001022.1"/>
</dbReference>
<dbReference type="HOGENOM" id="CLU_100146_0_0_0"/>
<dbReference type="Gene3D" id="3.10.180.10">
    <property type="entry name" value="2,3-Dihydroxybiphenyl 1,2-Dioxygenase, domain 1"/>
    <property type="match status" value="1"/>
</dbReference>
<dbReference type="AlphaFoldDB" id="E3D0G1"/>
<name>E3D0G1_9BACT</name>
<dbReference type="Proteomes" id="UP000005096">
    <property type="component" value="Chromosome"/>
</dbReference>
<proteinExistence type="predicted"/>
<dbReference type="InterPro" id="IPR029068">
    <property type="entry name" value="Glyas_Bleomycin-R_OHBP_Dase"/>
</dbReference>
<feature type="domain" description="Glyoxalase-like" evidence="1">
    <location>
        <begin position="3"/>
        <end position="95"/>
    </location>
</feature>
<dbReference type="PaxDb" id="584708-Apau_0546"/>
<accession>E3D0G1</accession>
<evidence type="ECO:0000313" key="3">
    <source>
        <dbReference type="Proteomes" id="UP000005096"/>
    </source>
</evidence>
<protein>
    <recommendedName>
        <fullName evidence="1">Glyoxalase-like domain-containing protein</fullName>
    </recommendedName>
</protein>
<evidence type="ECO:0000313" key="2">
    <source>
        <dbReference type="EMBL" id="EFQ22980.1"/>
    </source>
</evidence>
<dbReference type="eggNOG" id="ENOG5030VW1">
    <property type="taxonomic scope" value="Bacteria"/>
</dbReference>
<dbReference type="Pfam" id="PF13468">
    <property type="entry name" value="Glyoxalase_3"/>
    <property type="match status" value="1"/>
</dbReference>
<sequence length="217" mass="23795">MELDHLFLCVGDRGRCGDLLTEFGLREGSGNRHEGQGTANRRFFFRNLMLEILWVEDEEEARSPLTAPMGLWERCGGEEGRSPFGIGLRVQDPEEVLPFPIWEFCPPYLGGRGCIRVGCGAGTEEPLVFCIPAGAGPYGERNASQPKAEVAGAGWVREVELRSKQGVPLSGPLEAVNGLAGFRAFRGDEDLLTLRLGPGPGTRRRCFAPALPLELRW</sequence>
<reference evidence="2 3" key="1">
    <citation type="journal article" date="2010" name="Stand. Genomic Sci.">
        <title>Non-contiguous finished genome sequence of Aminomonas paucivorans type strain (GLU-3).</title>
        <authorList>
            <person name="Pitluck S."/>
            <person name="Yasawong M."/>
            <person name="Held B."/>
            <person name="Lapidus A."/>
            <person name="Nolan M."/>
            <person name="Copeland A."/>
            <person name="Lucas S."/>
            <person name="Del Rio T.G."/>
            <person name="Tice H."/>
            <person name="Cheng J.F."/>
            <person name="Chertkov O."/>
            <person name="Goodwin L."/>
            <person name="Tapia R."/>
            <person name="Han C."/>
            <person name="Liolios K."/>
            <person name="Ivanova N."/>
            <person name="Mavromatis K."/>
            <person name="Ovchinnikova G."/>
            <person name="Pati A."/>
            <person name="Chen A."/>
            <person name="Palaniappan K."/>
            <person name="Land M."/>
            <person name="Hauser L."/>
            <person name="Chang Y.J."/>
            <person name="Jeffries C.D."/>
            <person name="Pukall R."/>
            <person name="Spring S."/>
            <person name="Rohde M."/>
            <person name="Sikorski J."/>
            <person name="Goker M."/>
            <person name="Woyke T."/>
            <person name="Bristow J."/>
            <person name="Eisen J.A."/>
            <person name="Markowitz V."/>
            <person name="Hugenholtz P."/>
            <person name="Kyrpides N.C."/>
            <person name="Klenk H.P."/>
        </authorList>
    </citation>
    <scope>NUCLEOTIDE SEQUENCE [LARGE SCALE GENOMIC DNA]</scope>
    <source>
        <strain evidence="2 3">DSM 12260</strain>
    </source>
</reference>
<dbReference type="EMBL" id="CM001022">
    <property type="protein sequence ID" value="EFQ22980.1"/>
    <property type="molecule type" value="Genomic_DNA"/>
</dbReference>
<gene>
    <name evidence="2" type="ORF">Apau_0546</name>
</gene>
<dbReference type="InterPro" id="IPR025870">
    <property type="entry name" value="Glyoxalase-like_dom"/>
</dbReference>
<evidence type="ECO:0000259" key="1">
    <source>
        <dbReference type="Pfam" id="PF13468"/>
    </source>
</evidence>
<keyword evidence="3" id="KW-1185">Reference proteome</keyword>
<organism evidence="2 3">
    <name type="scientific">Aminomonas paucivorans DSM 12260</name>
    <dbReference type="NCBI Taxonomy" id="584708"/>
    <lineage>
        <taxon>Bacteria</taxon>
        <taxon>Thermotogati</taxon>
        <taxon>Synergistota</taxon>
        <taxon>Synergistia</taxon>
        <taxon>Synergistales</taxon>
        <taxon>Synergistaceae</taxon>
        <taxon>Aminomonas</taxon>
    </lineage>
</organism>